<sequence>MSPLTDAHAAHVTPLAGKLSNRAFNALARHNITTVEEVVAAYPERLLKLAGFGLQSLREVEAVFFPGQCYLAELKDGQRPTKRMHDAPLAALGLVPAR</sequence>
<evidence type="ECO:0000313" key="3">
    <source>
        <dbReference type="Proteomes" id="UP000515240"/>
    </source>
</evidence>
<dbReference type="GO" id="GO:0006351">
    <property type="term" value="P:DNA-templated transcription"/>
    <property type="evidence" value="ECO:0007669"/>
    <property type="project" value="InterPro"/>
</dbReference>
<dbReference type="GO" id="GO:0003677">
    <property type="term" value="F:DNA binding"/>
    <property type="evidence" value="ECO:0007669"/>
    <property type="project" value="InterPro"/>
</dbReference>
<dbReference type="Pfam" id="PF03118">
    <property type="entry name" value="RNA_pol_A_CTD"/>
    <property type="match status" value="1"/>
</dbReference>
<proteinExistence type="predicted"/>
<gene>
    <name evidence="2" type="ORF">HS961_09650</name>
</gene>
<dbReference type="Gene3D" id="1.10.150.20">
    <property type="entry name" value="5' to 3' exonuclease, C-terminal subdomain"/>
    <property type="match status" value="1"/>
</dbReference>
<organism evidence="2 3">
    <name type="scientific">Comamonas piscis</name>
    <dbReference type="NCBI Taxonomy" id="1562974"/>
    <lineage>
        <taxon>Bacteria</taxon>
        <taxon>Pseudomonadati</taxon>
        <taxon>Pseudomonadota</taxon>
        <taxon>Betaproteobacteria</taxon>
        <taxon>Burkholderiales</taxon>
        <taxon>Comamonadaceae</taxon>
        <taxon>Comamonas</taxon>
    </lineage>
</organism>
<dbReference type="EMBL" id="CP058554">
    <property type="protein sequence ID" value="QMV73077.1"/>
    <property type="molecule type" value="Genomic_DNA"/>
</dbReference>
<dbReference type="RefSeq" id="WP_182327481.1">
    <property type="nucleotide sequence ID" value="NZ_CP058554.1"/>
</dbReference>
<evidence type="ECO:0000313" key="2">
    <source>
        <dbReference type="EMBL" id="QMV73077.1"/>
    </source>
</evidence>
<dbReference type="KEGG" id="cpis:HS961_09650"/>
<evidence type="ECO:0000259" key="1">
    <source>
        <dbReference type="Pfam" id="PF03118"/>
    </source>
</evidence>
<keyword evidence="3" id="KW-1185">Reference proteome</keyword>
<reference evidence="2 3" key="1">
    <citation type="journal article" date="2020" name="G3 (Bethesda)">
        <title>CeMbio - The Caenorhabditis elegans Microbiome Resource.</title>
        <authorList>
            <person name="Dirksen P."/>
            <person name="Assie A."/>
            <person name="Zimmermann J."/>
            <person name="Zhang F."/>
            <person name="Tietje A.M."/>
            <person name="Marsh S.A."/>
            <person name="Felix M.A."/>
            <person name="Shapira M."/>
            <person name="Kaleta C."/>
            <person name="Schulenburg H."/>
            <person name="Samuel B."/>
        </authorList>
    </citation>
    <scope>NUCLEOTIDE SEQUENCE [LARGE SCALE GENOMIC DNA]</scope>
    <source>
        <strain evidence="2 3">BIGb0172</strain>
    </source>
</reference>
<dbReference type="Proteomes" id="UP000515240">
    <property type="component" value="Chromosome"/>
</dbReference>
<dbReference type="GO" id="GO:0003899">
    <property type="term" value="F:DNA-directed RNA polymerase activity"/>
    <property type="evidence" value="ECO:0007669"/>
    <property type="project" value="InterPro"/>
</dbReference>
<dbReference type="InterPro" id="IPR011260">
    <property type="entry name" value="RNAP_asu_C"/>
</dbReference>
<dbReference type="SUPFAM" id="SSF47789">
    <property type="entry name" value="C-terminal domain of RNA polymerase alpha subunit"/>
    <property type="match status" value="1"/>
</dbReference>
<protein>
    <recommendedName>
        <fullName evidence="1">RNA polymerase alpha subunit C-terminal domain-containing protein</fullName>
    </recommendedName>
</protein>
<accession>A0A7G5EGF2</accession>
<feature type="domain" description="RNA polymerase alpha subunit C-terminal" evidence="1">
    <location>
        <begin position="19"/>
        <end position="62"/>
    </location>
</feature>
<name>A0A7G5EGF2_9BURK</name>
<dbReference type="AlphaFoldDB" id="A0A7G5EGF2"/>